<feature type="region of interest" description="Disordered" evidence="5">
    <location>
        <begin position="1"/>
        <end position="31"/>
    </location>
</feature>
<accession>A0A1Y2MT90</accession>
<evidence type="ECO:0000313" key="7">
    <source>
        <dbReference type="EMBL" id="OSY38371.1"/>
    </source>
</evidence>
<evidence type="ECO:0000256" key="4">
    <source>
        <dbReference type="PROSITE-ProRule" id="PRU00335"/>
    </source>
</evidence>
<organism evidence="7 8">
    <name type="scientific">Pseudonocardia autotrophica</name>
    <name type="common">Amycolata autotrophica</name>
    <name type="synonym">Nocardia autotrophica</name>
    <dbReference type="NCBI Taxonomy" id="2074"/>
    <lineage>
        <taxon>Bacteria</taxon>
        <taxon>Bacillati</taxon>
        <taxon>Actinomycetota</taxon>
        <taxon>Actinomycetes</taxon>
        <taxon>Pseudonocardiales</taxon>
        <taxon>Pseudonocardiaceae</taxon>
        <taxon>Pseudonocardia</taxon>
    </lineage>
</organism>
<dbReference type="EMBL" id="MIGB01000023">
    <property type="protein sequence ID" value="OSY38371.1"/>
    <property type="molecule type" value="Genomic_DNA"/>
</dbReference>
<dbReference type="PANTHER" id="PTHR30055:SF234">
    <property type="entry name" value="HTH-TYPE TRANSCRIPTIONAL REGULATOR BETI"/>
    <property type="match status" value="1"/>
</dbReference>
<protein>
    <submittedName>
        <fullName evidence="7">Bacterial regulatory protein</fullName>
    </submittedName>
</protein>
<keyword evidence="1" id="KW-0805">Transcription regulation</keyword>
<name>A0A1Y2MT90_PSEAH</name>
<dbReference type="STRING" id="2074.BG845_04132"/>
<evidence type="ECO:0000259" key="6">
    <source>
        <dbReference type="PROSITE" id="PS50977"/>
    </source>
</evidence>
<dbReference type="InterPro" id="IPR050109">
    <property type="entry name" value="HTH-type_TetR-like_transc_reg"/>
</dbReference>
<dbReference type="Proteomes" id="UP000194360">
    <property type="component" value="Unassembled WGS sequence"/>
</dbReference>
<evidence type="ECO:0000256" key="5">
    <source>
        <dbReference type="SAM" id="MobiDB-lite"/>
    </source>
</evidence>
<keyword evidence="8" id="KW-1185">Reference proteome</keyword>
<dbReference type="PROSITE" id="PS50977">
    <property type="entry name" value="HTH_TETR_2"/>
    <property type="match status" value="1"/>
</dbReference>
<dbReference type="Gene3D" id="1.10.357.10">
    <property type="entry name" value="Tetracycline Repressor, domain 2"/>
    <property type="match status" value="1"/>
</dbReference>
<keyword evidence="2 4" id="KW-0238">DNA-binding</keyword>
<dbReference type="PANTHER" id="PTHR30055">
    <property type="entry name" value="HTH-TYPE TRANSCRIPTIONAL REGULATOR RUTR"/>
    <property type="match status" value="1"/>
</dbReference>
<dbReference type="InterPro" id="IPR009057">
    <property type="entry name" value="Homeodomain-like_sf"/>
</dbReference>
<dbReference type="SUPFAM" id="SSF46689">
    <property type="entry name" value="Homeodomain-like"/>
    <property type="match status" value="1"/>
</dbReference>
<gene>
    <name evidence="7" type="ORF">BG845_04132</name>
</gene>
<reference evidence="7 8" key="1">
    <citation type="submission" date="2016-09" db="EMBL/GenBank/DDBJ databases">
        <title>Pseudonocardia autotrophica DSM535, a candidate organism with high potential of specific P450 cytochromes.</title>
        <authorList>
            <person name="Grumaz C."/>
            <person name="Vainshtein Y."/>
            <person name="Kirstahler P."/>
            <person name="Sohn K."/>
        </authorList>
    </citation>
    <scope>NUCLEOTIDE SEQUENCE [LARGE SCALE GENOMIC DNA]</scope>
    <source>
        <strain evidence="7 8">DSM 535</strain>
    </source>
</reference>
<feature type="DNA-binding region" description="H-T-H motif" evidence="4">
    <location>
        <begin position="58"/>
        <end position="77"/>
    </location>
</feature>
<dbReference type="InterPro" id="IPR036271">
    <property type="entry name" value="Tet_transcr_reg_TetR-rel_C_sf"/>
</dbReference>
<dbReference type="GO" id="GO:0003700">
    <property type="term" value="F:DNA-binding transcription factor activity"/>
    <property type="evidence" value="ECO:0007669"/>
    <property type="project" value="TreeGrafter"/>
</dbReference>
<proteinExistence type="predicted"/>
<dbReference type="InterPro" id="IPR001647">
    <property type="entry name" value="HTH_TetR"/>
</dbReference>
<evidence type="ECO:0000313" key="8">
    <source>
        <dbReference type="Proteomes" id="UP000194360"/>
    </source>
</evidence>
<comment type="caution">
    <text evidence="7">The sequence shown here is derived from an EMBL/GenBank/DDBJ whole genome shotgun (WGS) entry which is preliminary data.</text>
</comment>
<dbReference type="SUPFAM" id="SSF48498">
    <property type="entry name" value="Tetracyclin repressor-like, C-terminal domain"/>
    <property type="match status" value="1"/>
</dbReference>
<dbReference type="Pfam" id="PF00440">
    <property type="entry name" value="TetR_N"/>
    <property type="match status" value="1"/>
</dbReference>
<sequence length="272" mass="28419">MAGCAGHGPRARPLGGSGRTPGSTYSDRVVDGRAGNTRDRLLRAAADLIAAAPGEPVPLRAICDAAGVRLPTLYHFFGNKEGLLDAVVEHGFEQYLALKEAGESTGDPIRDISHGWDAHVAFGLANPGFYALMYGQVTPGRRPAAQDRTNRILLGLTREAQRRGRLVTSPERAAGHVLAANVGVTLHQITGSPDPELSADAREATLEAITGGRPGRRADAERSPAEAAAALLAGLPDDNQALDAPETVLLKKWLAAVVRDGTGPAGDPNDPD</sequence>
<dbReference type="AlphaFoldDB" id="A0A1Y2MT90"/>
<evidence type="ECO:0000256" key="3">
    <source>
        <dbReference type="ARBA" id="ARBA00023163"/>
    </source>
</evidence>
<keyword evidence="3" id="KW-0804">Transcription</keyword>
<dbReference type="GO" id="GO:0000976">
    <property type="term" value="F:transcription cis-regulatory region binding"/>
    <property type="evidence" value="ECO:0007669"/>
    <property type="project" value="TreeGrafter"/>
</dbReference>
<evidence type="ECO:0000256" key="2">
    <source>
        <dbReference type="ARBA" id="ARBA00023125"/>
    </source>
</evidence>
<feature type="domain" description="HTH tetR-type" evidence="6">
    <location>
        <begin position="35"/>
        <end position="95"/>
    </location>
</feature>
<evidence type="ECO:0000256" key="1">
    <source>
        <dbReference type="ARBA" id="ARBA00023015"/>
    </source>
</evidence>